<keyword evidence="3 5" id="KW-0810">Translation regulation</keyword>
<dbReference type="InterPro" id="IPR003775">
    <property type="entry name" value="Flagellar_assembly_factor_FliW"/>
</dbReference>
<protein>
    <recommendedName>
        <fullName evidence="5">Flagellar assembly factor FliW</fullName>
    </recommendedName>
</protein>
<dbReference type="HAMAP" id="MF_01185">
    <property type="entry name" value="FliW"/>
    <property type="match status" value="1"/>
</dbReference>
<keyword evidence="4 5" id="KW-0143">Chaperone</keyword>
<dbReference type="GO" id="GO:0005737">
    <property type="term" value="C:cytoplasm"/>
    <property type="evidence" value="ECO:0007669"/>
    <property type="project" value="UniProtKB-SubCell"/>
</dbReference>
<keyword evidence="2 5" id="KW-1005">Bacterial flagellum biogenesis</keyword>
<dbReference type="GO" id="GO:0044780">
    <property type="term" value="P:bacterial-type flagellum assembly"/>
    <property type="evidence" value="ECO:0007669"/>
    <property type="project" value="UniProtKB-UniRule"/>
</dbReference>
<dbReference type="Proteomes" id="UP000250223">
    <property type="component" value="Unassembled WGS sequence"/>
</dbReference>
<comment type="subcellular location">
    <subcellularLocation>
        <location evidence="5">Cytoplasm</location>
    </subcellularLocation>
</comment>
<dbReference type="Pfam" id="PF02623">
    <property type="entry name" value="FliW"/>
    <property type="match status" value="1"/>
</dbReference>
<organism evidence="6 7">
    <name type="scientific">Clostridium cochlearium</name>
    <dbReference type="NCBI Taxonomy" id="1494"/>
    <lineage>
        <taxon>Bacteria</taxon>
        <taxon>Bacillati</taxon>
        <taxon>Bacillota</taxon>
        <taxon>Clostridia</taxon>
        <taxon>Eubacteriales</taxon>
        <taxon>Clostridiaceae</taxon>
        <taxon>Clostridium</taxon>
    </lineage>
</organism>
<name>A0A2X2VXR9_CLOCO</name>
<keyword evidence="6" id="KW-0282">Flagellum</keyword>
<evidence type="ECO:0000256" key="3">
    <source>
        <dbReference type="ARBA" id="ARBA00022845"/>
    </source>
</evidence>
<evidence type="ECO:0000256" key="5">
    <source>
        <dbReference type="HAMAP-Rule" id="MF_01185"/>
    </source>
</evidence>
<keyword evidence="1 5" id="KW-0963">Cytoplasm</keyword>
<dbReference type="Gene3D" id="2.30.290.10">
    <property type="entry name" value="BH3618-like"/>
    <property type="match status" value="1"/>
</dbReference>
<sequence length="145" mass="16729">MKLDTKHHGIIDYEEKDIVNFKKGLPGFEHLKKFIVYSVEENNIFSILQSIEECGIGIPVLSPFTVCKDYEVKLTDDQISSLKIKSEQDVWILNTVTISSDYKEITTNLRAPIIINIKEGIGEQIILKNEDYKIKHPIFQEENEC</sequence>
<evidence type="ECO:0000256" key="2">
    <source>
        <dbReference type="ARBA" id="ARBA00022795"/>
    </source>
</evidence>
<dbReference type="PANTHER" id="PTHR39190">
    <property type="entry name" value="FLAGELLAR ASSEMBLY FACTOR FLIW"/>
    <property type="match status" value="1"/>
</dbReference>
<evidence type="ECO:0000313" key="6">
    <source>
        <dbReference type="EMBL" id="SQB35762.1"/>
    </source>
</evidence>
<comment type="similarity">
    <text evidence="5">Belongs to the FliW family.</text>
</comment>
<gene>
    <name evidence="5 6" type="primary">fliW</name>
    <name evidence="6" type="ORF">NCTC13028_02162</name>
</gene>
<dbReference type="NCBIfam" id="NF009793">
    <property type="entry name" value="PRK13285.1-1"/>
    <property type="match status" value="1"/>
</dbReference>
<evidence type="ECO:0000256" key="4">
    <source>
        <dbReference type="ARBA" id="ARBA00023186"/>
    </source>
</evidence>
<comment type="subunit">
    <text evidence="5">Interacts with translational regulator CsrA and flagellin(s).</text>
</comment>
<accession>A0A2X2VXR9</accession>
<comment type="function">
    <text evidence="5">Acts as an anti-CsrA protein, binds CsrA and prevents it from repressing translation of its target genes, one of which is flagellin. Binds to flagellin and participates in the assembly of the flagellum.</text>
</comment>
<proteinExistence type="inferred from homology"/>
<dbReference type="PANTHER" id="PTHR39190:SF1">
    <property type="entry name" value="FLAGELLAR ASSEMBLY FACTOR FLIW"/>
    <property type="match status" value="1"/>
</dbReference>
<dbReference type="GO" id="GO:0006417">
    <property type="term" value="P:regulation of translation"/>
    <property type="evidence" value="ECO:0007669"/>
    <property type="project" value="UniProtKB-KW"/>
</dbReference>
<keyword evidence="6" id="KW-0969">Cilium</keyword>
<dbReference type="AlphaFoldDB" id="A0A2X2VXR9"/>
<keyword evidence="6" id="KW-0966">Cell projection</keyword>
<evidence type="ECO:0000313" key="7">
    <source>
        <dbReference type="Proteomes" id="UP000250223"/>
    </source>
</evidence>
<dbReference type="SUPFAM" id="SSF141457">
    <property type="entry name" value="BH3618-like"/>
    <property type="match status" value="1"/>
</dbReference>
<evidence type="ECO:0000256" key="1">
    <source>
        <dbReference type="ARBA" id="ARBA00022490"/>
    </source>
</evidence>
<dbReference type="EMBL" id="UAWC01000025">
    <property type="protein sequence ID" value="SQB35762.1"/>
    <property type="molecule type" value="Genomic_DNA"/>
</dbReference>
<reference evidence="6 7" key="1">
    <citation type="submission" date="2018-06" db="EMBL/GenBank/DDBJ databases">
        <authorList>
            <consortium name="Pathogen Informatics"/>
            <person name="Doyle S."/>
        </authorList>
    </citation>
    <scope>NUCLEOTIDE SEQUENCE [LARGE SCALE GENOMIC DNA]</scope>
    <source>
        <strain evidence="6 7">NCTC13028</strain>
    </source>
</reference>
<dbReference type="RefSeq" id="WP_111921747.1">
    <property type="nucleotide sequence ID" value="NZ_UAWC01000025.1"/>
</dbReference>
<dbReference type="InterPro" id="IPR024046">
    <property type="entry name" value="Flagellar_assmbl_FliW_dom_sf"/>
</dbReference>